<keyword evidence="12" id="KW-1185">Reference proteome</keyword>
<reference evidence="13" key="1">
    <citation type="submission" date="2025-08" db="UniProtKB">
        <authorList>
            <consortium name="RefSeq"/>
        </authorList>
    </citation>
    <scope>IDENTIFICATION</scope>
</reference>
<dbReference type="GeneID" id="101398053"/>
<dbReference type="CDD" id="cd13949">
    <property type="entry name" value="7tm_V1R_pheromone"/>
    <property type="match status" value="1"/>
</dbReference>
<evidence type="ECO:0000256" key="1">
    <source>
        <dbReference type="ARBA" id="ARBA00004651"/>
    </source>
</evidence>
<dbReference type="PRINTS" id="PR01534">
    <property type="entry name" value="VOMERONASL1R"/>
</dbReference>
<keyword evidence="10 11" id="KW-0807">Transducer</keyword>
<protein>
    <recommendedName>
        <fullName evidence="11">Vomeronasal type-1 receptor</fullName>
    </recommendedName>
</protein>
<dbReference type="Proteomes" id="UP000694910">
    <property type="component" value="Unplaced"/>
</dbReference>
<dbReference type="PANTHER" id="PTHR24062">
    <property type="entry name" value="VOMERONASAL TYPE-1 RECEPTOR"/>
    <property type="match status" value="1"/>
</dbReference>
<evidence type="ECO:0000313" key="13">
    <source>
        <dbReference type="RefSeq" id="XP_004439083.2"/>
    </source>
</evidence>
<evidence type="ECO:0000256" key="5">
    <source>
        <dbReference type="ARBA" id="ARBA00022692"/>
    </source>
</evidence>
<evidence type="ECO:0000256" key="7">
    <source>
        <dbReference type="ARBA" id="ARBA00023040"/>
    </source>
</evidence>
<keyword evidence="5 11" id="KW-0812">Transmembrane</keyword>
<evidence type="ECO:0000256" key="2">
    <source>
        <dbReference type="ARBA" id="ARBA00010663"/>
    </source>
</evidence>
<name>A0ABM0I2T5_CERSS</name>
<evidence type="ECO:0000256" key="11">
    <source>
        <dbReference type="RuleBase" id="RU364061"/>
    </source>
</evidence>
<keyword evidence="7 11" id="KW-0297">G-protein coupled receptor</keyword>
<evidence type="ECO:0000256" key="3">
    <source>
        <dbReference type="ARBA" id="ARBA00022475"/>
    </source>
</evidence>
<dbReference type="SUPFAM" id="SSF81321">
    <property type="entry name" value="Family A G protein-coupled receptor-like"/>
    <property type="match status" value="1"/>
</dbReference>
<feature type="transmembrane region" description="Helical" evidence="11">
    <location>
        <begin position="264"/>
        <end position="288"/>
    </location>
</feature>
<feature type="transmembrane region" description="Helical" evidence="11">
    <location>
        <begin position="294"/>
        <end position="314"/>
    </location>
</feature>
<evidence type="ECO:0000256" key="6">
    <source>
        <dbReference type="ARBA" id="ARBA00022989"/>
    </source>
</evidence>
<feature type="transmembrane region" description="Helical" evidence="11">
    <location>
        <begin position="152"/>
        <end position="177"/>
    </location>
</feature>
<organism evidence="12 13">
    <name type="scientific">Ceratotherium simum simum</name>
    <name type="common">Southern white rhinoceros</name>
    <dbReference type="NCBI Taxonomy" id="73337"/>
    <lineage>
        <taxon>Eukaryota</taxon>
        <taxon>Metazoa</taxon>
        <taxon>Chordata</taxon>
        <taxon>Craniata</taxon>
        <taxon>Vertebrata</taxon>
        <taxon>Euteleostomi</taxon>
        <taxon>Mammalia</taxon>
        <taxon>Eutheria</taxon>
        <taxon>Laurasiatheria</taxon>
        <taxon>Perissodactyla</taxon>
        <taxon>Rhinocerotidae</taxon>
        <taxon>Ceratotherium</taxon>
    </lineage>
</organism>
<dbReference type="Gene3D" id="1.20.1070.10">
    <property type="entry name" value="Rhodopsin 7-helix transmembrane proteins"/>
    <property type="match status" value="1"/>
</dbReference>
<accession>A0ABM0I2T5</accession>
<sequence>MVHEAHTSCSCAGSSGSEDKFQSLETRRMPSGDVVLGVIFLTQTMVGLLGNFSLLYHYLFLYFTGVRLRSKDLILKHMIVANSLSLLCKGIPQTMESFGWNHYPSDIGCKLLFYLHRVGRGVTLGTTCLLSVFWAITISSRNSRWAELKVKAVNYIIPSLFLCRIMHLLVNVIYLMFVSSNLSKKNITNQKHFGYYSTIRDDKTRDSLYAALLSIPDVFCFGLLLWASGSVVFILYRHKQRVQYIHRTNVSPRSSPESRATQSILVLVSTFVSFYSLSSIFQICISIFDNPKWLLVNISALINGCFPTACPFVLRNRDSSISRLCFAPMWIAKSPKHMINK</sequence>
<evidence type="ECO:0000256" key="9">
    <source>
        <dbReference type="ARBA" id="ARBA00023170"/>
    </source>
</evidence>
<feature type="transmembrane region" description="Helical" evidence="11">
    <location>
        <begin position="121"/>
        <end position="140"/>
    </location>
</feature>
<dbReference type="InterPro" id="IPR004072">
    <property type="entry name" value="Vmron_rcpt_1"/>
</dbReference>
<comment type="similarity">
    <text evidence="2 11">Belongs to the G-protein coupled receptor 1 family.</text>
</comment>
<keyword evidence="9 11" id="KW-0675">Receptor</keyword>
<dbReference type="RefSeq" id="XP_004439083.2">
    <property type="nucleotide sequence ID" value="XM_004439026.2"/>
</dbReference>
<dbReference type="Pfam" id="PF03402">
    <property type="entry name" value="V1R"/>
    <property type="match status" value="1"/>
</dbReference>
<evidence type="ECO:0000313" key="12">
    <source>
        <dbReference type="Proteomes" id="UP000694910"/>
    </source>
</evidence>
<keyword evidence="3 11" id="KW-1003">Cell membrane</keyword>
<keyword evidence="6 11" id="KW-1133">Transmembrane helix</keyword>
<evidence type="ECO:0000256" key="10">
    <source>
        <dbReference type="ARBA" id="ARBA00023224"/>
    </source>
</evidence>
<keyword evidence="8 11" id="KW-0472">Membrane</keyword>
<keyword evidence="4 11" id="KW-0589">Pheromone response</keyword>
<gene>
    <name evidence="13" type="primary">LOC101398053</name>
</gene>
<proteinExistence type="inferred from homology"/>
<feature type="transmembrane region" description="Helical" evidence="11">
    <location>
        <begin position="208"/>
        <end position="236"/>
    </location>
</feature>
<comment type="subcellular location">
    <subcellularLocation>
        <location evidence="1 11">Cell membrane</location>
        <topology evidence="1 11">Multi-pass membrane protein</topology>
    </subcellularLocation>
</comment>
<evidence type="ECO:0000256" key="8">
    <source>
        <dbReference type="ARBA" id="ARBA00023136"/>
    </source>
</evidence>
<evidence type="ECO:0000256" key="4">
    <source>
        <dbReference type="ARBA" id="ARBA00022507"/>
    </source>
</evidence>
<feature type="transmembrane region" description="Helical" evidence="11">
    <location>
        <begin position="34"/>
        <end position="61"/>
    </location>
</feature>